<evidence type="ECO:0000313" key="6">
    <source>
        <dbReference type="EMBL" id="GLR19801.1"/>
    </source>
</evidence>
<feature type="transmembrane region" description="Helical" evidence="5">
    <location>
        <begin position="77"/>
        <end position="97"/>
    </location>
</feature>
<keyword evidence="3 5" id="KW-1133">Transmembrane helix</keyword>
<evidence type="ECO:0000256" key="4">
    <source>
        <dbReference type="ARBA" id="ARBA00023136"/>
    </source>
</evidence>
<sequence>MEWYIYVIAVAGGLVAGVINTLSGFGSAITLTILSEMMGLPGNISNGSNRVGVVAQGISGSFGFYKNGRLEIKKHRLLLTCCFIGALLGVYVALNVSNEQFKTVFKYLMIAVFFVLLIKPKRWLNPPNAEAKLNPWIAIPLFLALGFYGGFIQMGMGVFFLLITVLVGKYNLIDANAIKGFTVLLYSVVVLAIFHYKGLVDWKAGGIIALGQLIGGYLAANFASKFPKADIWAYRLLVTIVILAIFKLFGVFDYLF</sequence>
<evidence type="ECO:0000256" key="1">
    <source>
        <dbReference type="ARBA" id="ARBA00004141"/>
    </source>
</evidence>
<keyword evidence="4 5" id="KW-0472">Membrane</keyword>
<proteinExistence type="inferred from homology"/>
<reference evidence="6" key="1">
    <citation type="journal article" date="2014" name="Int. J. Syst. Evol. Microbiol.">
        <title>Complete genome sequence of Corynebacterium casei LMG S-19264T (=DSM 44701T), isolated from a smear-ripened cheese.</title>
        <authorList>
            <consortium name="US DOE Joint Genome Institute (JGI-PGF)"/>
            <person name="Walter F."/>
            <person name="Albersmeier A."/>
            <person name="Kalinowski J."/>
            <person name="Ruckert C."/>
        </authorList>
    </citation>
    <scope>NUCLEOTIDE SEQUENCE</scope>
    <source>
        <strain evidence="6">NBRC 108769</strain>
    </source>
</reference>
<feature type="transmembrane region" description="Helical" evidence="5">
    <location>
        <begin position="202"/>
        <end position="220"/>
    </location>
</feature>
<dbReference type="Proteomes" id="UP001156666">
    <property type="component" value="Unassembled WGS sequence"/>
</dbReference>
<dbReference type="PANTHER" id="PTHR43701:SF5">
    <property type="entry name" value="MEMBRANE TRANSPORTER PROTEIN-RELATED"/>
    <property type="match status" value="1"/>
</dbReference>
<organism evidence="6 7">
    <name type="scientific">Portibacter lacus</name>
    <dbReference type="NCBI Taxonomy" id="1099794"/>
    <lineage>
        <taxon>Bacteria</taxon>
        <taxon>Pseudomonadati</taxon>
        <taxon>Bacteroidota</taxon>
        <taxon>Saprospiria</taxon>
        <taxon>Saprospirales</taxon>
        <taxon>Haliscomenobacteraceae</taxon>
        <taxon>Portibacter</taxon>
    </lineage>
</organism>
<dbReference type="EMBL" id="BSOH01000036">
    <property type="protein sequence ID" value="GLR19801.1"/>
    <property type="molecule type" value="Genomic_DNA"/>
</dbReference>
<keyword evidence="2 5" id="KW-0812">Transmembrane</keyword>
<dbReference type="RefSeq" id="WP_235295368.1">
    <property type="nucleotide sequence ID" value="NZ_BSOH01000036.1"/>
</dbReference>
<protein>
    <recommendedName>
        <fullName evidence="5">Probable membrane transporter protein</fullName>
    </recommendedName>
</protein>
<comment type="subcellular location">
    <subcellularLocation>
        <location evidence="5">Cell membrane</location>
        <topology evidence="5">Multi-pass membrane protein</topology>
    </subcellularLocation>
    <subcellularLocation>
        <location evidence="1">Membrane</location>
        <topology evidence="1">Multi-pass membrane protein</topology>
    </subcellularLocation>
</comment>
<reference evidence="6" key="2">
    <citation type="submission" date="2023-01" db="EMBL/GenBank/DDBJ databases">
        <title>Draft genome sequence of Portibacter lacus strain NBRC 108769.</title>
        <authorList>
            <person name="Sun Q."/>
            <person name="Mori K."/>
        </authorList>
    </citation>
    <scope>NUCLEOTIDE SEQUENCE</scope>
    <source>
        <strain evidence="6">NBRC 108769</strain>
    </source>
</reference>
<keyword evidence="5" id="KW-1003">Cell membrane</keyword>
<dbReference type="Pfam" id="PF01925">
    <property type="entry name" value="TauE"/>
    <property type="match status" value="1"/>
</dbReference>
<evidence type="ECO:0000313" key="7">
    <source>
        <dbReference type="Proteomes" id="UP001156666"/>
    </source>
</evidence>
<evidence type="ECO:0000256" key="3">
    <source>
        <dbReference type="ARBA" id="ARBA00022989"/>
    </source>
</evidence>
<accession>A0AA37SS04</accession>
<feature type="transmembrane region" description="Helical" evidence="5">
    <location>
        <begin position="177"/>
        <end position="196"/>
    </location>
</feature>
<gene>
    <name evidence="6" type="ORF">GCM10007940_44170</name>
</gene>
<dbReference type="AlphaFoldDB" id="A0AA37SS04"/>
<dbReference type="GO" id="GO:0005886">
    <property type="term" value="C:plasma membrane"/>
    <property type="evidence" value="ECO:0007669"/>
    <property type="project" value="UniProtKB-SubCell"/>
</dbReference>
<evidence type="ECO:0000256" key="5">
    <source>
        <dbReference type="RuleBase" id="RU363041"/>
    </source>
</evidence>
<keyword evidence="7" id="KW-1185">Reference proteome</keyword>
<dbReference type="InterPro" id="IPR002781">
    <property type="entry name" value="TM_pro_TauE-like"/>
</dbReference>
<feature type="transmembrane region" description="Helical" evidence="5">
    <location>
        <begin position="104"/>
        <end position="124"/>
    </location>
</feature>
<comment type="caution">
    <text evidence="6">The sequence shown here is derived from an EMBL/GenBank/DDBJ whole genome shotgun (WGS) entry which is preliminary data.</text>
</comment>
<comment type="similarity">
    <text evidence="5">Belongs to the 4-toluene sulfonate uptake permease (TSUP) (TC 2.A.102) family.</text>
</comment>
<evidence type="ECO:0000256" key="2">
    <source>
        <dbReference type="ARBA" id="ARBA00022692"/>
    </source>
</evidence>
<feature type="transmembrane region" description="Helical" evidence="5">
    <location>
        <begin position="136"/>
        <end position="165"/>
    </location>
</feature>
<dbReference type="InterPro" id="IPR051598">
    <property type="entry name" value="TSUP/Inactive_protease-like"/>
</dbReference>
<name>A0AA37SS04_9BACT</name>
<dbReference type="PANTHER" id="PTHR43701">
    <property type="entry name" value="MEMBRANE TRANSPORTER PROTEIN MJ0441-RELATED"/>
    <property type="match status" value="1"/>
</dbReference>
<feature type="transmembrane region" description="Helical" evidence="5">
    <location>
        <begin position="6"/>
        <end position="35"/>
    </location>
</feature>
<feature type="transmembrane region" description="Helical" evidence="5">
    <location>
        <begin position="232"/>
        <end position="252"/>
    </location>
</feature>